<dbReference type="EMBL" id="JAAOIW010000004">
    <property type="protein sequence ID" value="NHN30909.1"/>
    <property type="molecule type" value="Genomic_DNA"/>
</dbReference>
<accession>A0ABX0J9R1</accession>
<keyword evidence="2" id="KW-1185">Reference proteome</keyword>
<protein>
    <submittedName>
        <fullName evidence="1">Uncharacterized protein</fullName>
    </submittedName>
</protein>
<proteinExistence type="predicted"/>
<dbReference type="Proteomes" id="UP001165962">
    <property type="component" value="Unassembled WGS sequence"/>
</dbReference>
<sequence length="151" mass="17273">MSIYWLTPVRIEGQKTILGAGRIALEPEDARDRFLFLLKAVNPGMLLLFKSHMLLSEEAEAACGVDELPFELDYIEEPIIFGQDALELSHCAEAYLGRLPNRKEMTEWLDIARLNIAVIPELDLALEDSWLKAMQDWVEQGNQMILLREDD</sequence>
<comment type="caution">
    <text evidence="1">The sequence shown here is derived from an EMBL/GenBank/DDBJ whole genome shotgun (WGS) entry which is preliminary data.</text>
</comment>
<name>A0ABX0J9R1_9BACL</name>
<gene>
    <name evidence="1" type="ORF">G9U52_13805</name>
</gene>
<organism evidence="1 2">
    <name type="scientific">Paenibacillus agricola</name>
    <dbReference type="NCBI Taxonomy" id="2716264"/>
    <lineage>
        <taxon>Bacteria</taxon>
        <taxon>Bacillati</taxon>
        <taxon>Bacillota</taxon>
        <taxon>Bacilli</taxon>
        <taxon>Bacillales</taxon>
        <taxon>Paenibacillaceae</taxon>
        <taxon>Paenibacillus</taxon>
    </lineage>
</organism>
<dbReference type="RefSeq" id="WP_166150367.1">
    <property type="nucleotide sequence ID" value="NZ_JAAOIW010000004.1"/>
</dbReference>
<evidence type="ECO:0000313" key="1">
    <source>
        <dbReference type="EMBL" id="NHN30909.1"/>
    </source>
</evidence>
<evidence type="ECO:0000313" key="2">
    <source>
        <dbReference type="Proteomes" id="UP001165962"/>
    </source>
</evidence>
<reference evidence="1" key="1">
    <citation type="submission" date="2020-03" db="EMBL/GenBank/DDBJ databases">
        <title>Draft sequencing of Paenibacilllus sp. S3N08.</title>
        <authorList>
            <person name="Kim D.-U."/>
        </authorList>
    </citation>
    <scope>NUCLEOTIDE SEQUENCE</scope>
    <source>
        <strain evidence="1">S3N08</strain>
    </source>
</reference>